<dbReference type="EC" id="2.3.1.79" evidence="3"/>
<dbReference type="AlphaFoldDB" id="A0A840VEB3"/>
<dbReference type="SUPFAM" id="SSF51161">
    <property type="entry name" value="Trimeric LpxA-like enzymes"/>
    <property type="match status" value="1"/>
</dbReference>
<dbReference type="Proteomes" id="UP000553706">
    <property type="component" value="Unassembled WGS sequence"/>
</dbReference>
<dbReference type="PANTHER" id="PTHR23416">
    <property type="entry name" value="SIALIC ACID SYNTHASE-RELATED"/>
    <property type="match status" value="1"/>
</dbReference>
<dbReference type="RefSeq" id="WP_183267056.1">
    <property type="nucleotide sequence ID" value="NZ_JACHFJ010000011.1"/>
</dbReference>
<protein>
    <submittedName>
        <fullName evidence="3">Maltose O-acetyltransferase</fullName>
        <ecNumber evidence="3">2.3.1.79</ecNumber>
    </submittedName>
</protein>
<evidence type="ECO:0000256" key="1">
    <source>
        <dbReference type="ARBA" id="ARBA00007274"/>
    </source>
</evidence>
<keyword evidence="2 3" id="KW-0808">Transferase</keyword>
<sequence length="193" mass="20580">MTLLLGAIAVGDFIHRITDALLRSELLPVGIRMKAMRLTGYDVPSDSCLWAGAVLRSKNLSIGSHVFINVGFFYDGYEKLRIDDNVRIGQYVRVITATHEIGPPHQRALVEVTGKPVAIGFGSWVGCGVIILPGVNIASGCIIAAGAVVTKSTEPDGIYAGIPAQLVRKLTDAVVDITPPRTTGGLRQDKLTC</sequence>
<dbReference type="GO" id="GO:0008925">
    <property type="term" value="F:maltose O-acetyltransferase activity"/>
    <property type="evidence" value="ECO:0007669"/>
    <property type="project" value="UniProtKB-EC"/>
</dbReference>
<dbReference type="InterPro" id="IPR051159">
    <property type="entry name" value="Hexapeptide_acetyltransf"/>
</dbReference>
<comment type="similarity">
    <text evidence="1">Belongs to the transferase hexapeptide repeat family.</text>
</comment>
<name>A0A840VEB3_9PROT</name>
<proteinExistence type="inferred from homology"/>
<dbReference type="InterPro" id="IPR011004">
    <property type="entry name" value="Trimer_LpxA-like_sf"/>
</dbReference>
<evidence type="ECO:0000313" key="4">
    <source>
        <dbReference type="Proteomes" id="UP000553706"/>
    </source>
</evidence>
<dbReference type="Gene3D" id="2.160.10.10">
    <property type="entry name" value="Hexapeptide repeat proteins"/>
    <property type="match status" value="1"/>
</dbReference>
<gene>
    <name evidence="3" type="ORF">HNP71_002313</name>
</gene>
<comment type="caution">
    <text evidence="3">The sequence shown here is derived from an EMBL/GenBank/DDBJ whole genome shotgun (WGS) entry which is preliminary data.</text>
</comment>
<dbReference type="PANTHER" id="PTHR23416:SF23">
    <property type="entry name" value="ACETYLTRANSFERASE C18B11.09C-RELATED"/>
    <property type="match status" value="1"/>
</dbReference>
<reference evidence="3 4" key="1">
    <citation type="submission" date="2020-08" db="EMBL/GenBank/DDBJ databases">
        <title>Genomic Encyclopedia of Type Strains, Phase IV (KMG-IV): sequencing the most valuable type-strain genomes for metagenomic binning, comparative biology and taxonomic classification.</title>
        <authorList>
            <person name="Goeker M."/>
        </authorList>
    </citation>
    <scope>NUCLEOTIDE SEQUENCE [LARGE SCALE GENOMIC DNA]</scope>
    <source>
        <strain evidence="3 4">DSM 27026</strain>
    </source>
</reference>
<evidence type="ECO:0000256" key="2">
    <source>
        <dbReference type="ARBA" id="ARBA00022679"/>
    </source>
</evidence>
<keyword evidence="4" id="KW-1185">Reference proteome</keyword>
<organism evidence="3 4">
    <name type="scientific">Acidocella aromatica</name>
    <dbReference type="NCBI Taxonomy" id="1303579"/>
    <lineage>
        <taxon>Bacteria</taxon>
        <taxon>Pseudomonadati</taxon>
        <taxon>Pseudomonadota</taxon>
        <taxon>Alphaproteobacteria</taxon>
        <taxon>Acetobacterales</taxon>
        <taxon>Acidocellaceae</taxon>
        <taxon>Acidocella</taxon>
    </lineage>
</organism>
<dbReference type="EMBL" id="JACHFJ010000011">
    <property type="protein sequence ID" value="MBB5374046.1"/>
    <property type="molecule type" value="Genomic_DNA"/>
</dbReference>
<keyword evidence="3" id="KW-0012">Acyltransferase</keyword>
<dbReference type="InterPro" id="IPR001451">
    <property type="entry name" value="Hexapep"/>
</dbReference>
<dbReference type="Pfam" id="PF00132">
    <property type="entry name" value="Hexapep"/>
    <property type="match status" value="1"/>
</dbReference>
<accession>A0A840VEB3</accession>
<evidence type="ECO:0000313" key="3">
    <source>
        <dbReference type="EMBL" id="MBB5374046.1"/>
    </source>
</evidence>
<dbReference type="CDD" id="cd04647">
    <property type="entry name" value="LbH_MAT_like"/>
    <property type="match status" value="1"/>
</dbReference>